<reference evidence="1 2" key="1">
    <citation type="submission" date="2020-10" db="EMBL/GenBank/DDBJ databases">
        <title>Pygocentrus nattereri (red-bellied piranha) genome, fPygNat1, primary haplotype.</title>
        <authorList>
            <person name="Myers G."/>
            <person name="Meyer A."/>
            <person name="Karagic N."/>
            <person name="Pippel M."/>
            <person name="Winkler S."/>
            <person name="Tracey A."/>
            <person name="Wood J."/>
            <person name="Formenti G."/>
            <person name="Howe K."/>
            <person name="Fedrigo O."/>
            <person name="Jarvis E.D."/>
        </authorList>
    </citation>
    <scope>NUCLEOTIDE SEQUENCE [LARGE SCALE GENOMIC DNA]</scope>
</reference>
<dbReference type="GeneTree" id="ENSGT00990000205417"/>
<dbReference type="Proteomes" id="UP001501920">
    <property type="component" value="Chromosome 15"/>
</dbReference>
<keyword evidence="2" id="KW-1185">Reference proteome</keyword>
<dbReference type="OMA" id="CISDYQG"/>
<reference evidence="1" key="2">
    <citation type="submission" date="2025-08" db="UniProtKB">
        <authorList>
            <consortium name="Ensembl"/>
        </authorList>
    </citation>
    <scope>IDENTIFICATION</scope>
</reference>
<evidence type="ECO:0008006" key="3">
    <source>
        <dbReference type="Google" id="ProtNLM"/>
    </source>
</evidence>
<proteinExistence type="predicted"/>
<dbReference type="OrthoDB" id="9924917at2759"/>
<evidence type="ECO:0000313" key="2">
    <source>
        <dbReference type="Proteomes" id="UP001501920"/>
    </source>
</evidence>
<accession>A0A3B4DTY5</accession>
<sequence length="114" mass="12670">KCQVTHLQLATLSLAVYLLTFMAALALICAGSPLAHSQSSAEQPKRMGLRLGSAASDRLPEDLQPRTARTERLAEDQREIISKQILQALSEIIQREDCISDYQGWVDFGRRSTD</sequence>
<protein>
    <recommendedName>
        <fullName evidence="3">Gastrin/cholecystokinin peptide hormone domain-containing protein</fullName>
    </recommendedName>
</protein>
<dbReference type="Ensembl" id="ENSPNAT00000004823.2">
    <property type="protein sequence ID" value="ENSPNAP00000026556.2"/>
    <property type="gene ID" value="ENSPNAG00000001969.2"/>
</dbReference>
<evidence type="ECO:0000313" key="1">
    <source>
        <dbReference type="Ensembl" id="ENSPNAP00000026556.2"/>
    </source>
</evidence>
<dbReference type="AlphaFoldDB" id="A0A3B4DTY5"/>
<name>A0A3B4DTY5_PYGNA</name>
<organism evidence="1 2">
    <name type="scientific">Pygocentrus nattereri</name>
    <name type="common">Red-bellied piranha</name>
    <dbReference type="NCBI Taxonomy" id="42514"/>
    <lineage>
        <taxon>Eukaryota</taxon>
        <taxon>Metazoa</taxon>
        <taxon>Chordata</taxon>
        <taxon>Craniata</taxon>
        <taxon>Vertebrata</taxon>
        <taxon>Euteleostomi</taxon>
        <taxon>Actinopterygii</taxon>
        <taxon>Neopterygii</taxon>
        <taxon>Teleostei</taxon>
        <taxon>Ostariophysi</taxon>
        <taxon>Characiformes</taxon>
        <taxon>Characoidei</taxon>
        <taxon>Pygocentrus</taxon>
    </lineage>
</organism>
<reference evidence="1" key="3">
    <citation type="submission" date="2025-09" db="UniProtKB">
        <authorList>
            <consortium name="Ensembl"/>
        </authorList>
    </citation>
    <scope>IDENTIFICATION</scope>
</reference>